<organism evidence="1 2">
    <name type="scientific">Steinernema glaseri</name>
    <dbReference type="NCBI Taxonomy" id="37863"/>
    <lineage>
        <taxon>Eukaryota</taxon>
        <taxon>Metazoa</taxon>
        <taxon>Ecdysozoa</taxon>
        <taxon>Nematoda</taxon>
        <taxon>Chromadorea</taxon>
        <taxon>Rhabditida</taxon>
        <taxon>Tylenchina</taxon>
        <taxon>Panagrolaimomorpha</taxon>
        <taxon>Strongyloidoidea</taxon>
        <taxon>Steinernematidae</taxon>
        <taxon>Steinernema</taxon>
    </lineage>
</organism>
<reference evidence="2" key="1">
    <citation type="submission" date="2016-11" db="UniProtKB">
        <authorList>
            <consortium name="WormBaseParasite"/>
        </authorList>
    </citation>
    <scope>IDENTIFICATION</scope>
</reference>
<evidence type="ECO:0000313" key="2">
    <source>
        <dbReference type="WBParaSite" id="L893_g25696.t1"/>
    </source>
</evidence>
<proteinExistence type="predicted"/>
<name>A0A1I7ZFL0_9BILA</name>
<sequence>AKGSAGLNLVNAELNAKKEGIQVTVSPSKTGELSISVGTTSVSGYPSPAGAIISAINGNKVPVPVVATGTIVISVDAAAALDFSESVKNKVLTQYGLIGGGRIAVFGALDAQEVGDVSKNYCVIQF</sequence>
<protein>
    <submittedName>
        <fullName evidence="2">Phage tail protein</fullName>
    </submittedName>
</protein>
<keyword evidence="1" id="KW-1185">Reference proteome</keyword>
<dbReference type="WBParaSite" id="L893_g25696.t1">
    <property type="protein sequence ID" value="L893_g25696.t1"/>
    <property type="gene ID" value="L893_g25696"/>
</dbReference>
<accession>A0A1I7ZFL0</accession>
<dbReference type="AlphaFoldDB" id="A0A1I7ZFL0"/>
<evidence type="ECO:0000313" key="1">
    <source>
        <dbReference type="Proteomes" id="UP000095287"/>
    </source>
</evidence>
<dbReference type="Proteomes" id="UP000095287">
    <property type="component" value="Unplaced"/>
</dbReference>